<organism evidence="2 3">
    <name type="scientific">Sphaerisporangium rufum</name>
    <dbReference type="NCBI Taxonomy" id="1381558"/>
    <lineage>
        <taxon>Bacteria</taxon>
        <taxon>Bacillati</taxon>
        <taxon>Actinomycetota</taxon>
        <taxon>Actinomycetes</taxon>
        <taxon>Streptosporangiales</taxon>
        <taxon>Streptosporangiaceae</taxon>
        <taxon>Sphaerisporangium</taxon>
    </lineage>
</organism>
<evidence type="ECO:0000256" key="1">
    <source>
        <dbReference type="SAM" id="MobiDB-lite"/>
    </source>
</evidence>
<gene>
    <name evidence="2" type="ORF">Sru01_39500</name>
</gene>
<dbReference type="EMBL" id="BOOU01000053">
    <property type="protein sequence ID" value="GII78968.1"/>
    <property type="molecule type" value="Genomic_DNA"/>
</dbReference>
<comment type="caution">
    <text evidence="2">The sequence shown here is derived from an EMBL/GenBank/DDBJ whole genome shotgun (WGS) entry which is preliminary data.</text>
</comment>
<feature type="region of interest" description="Disordered" evidence="1">
    <location>
        <begin position="34"/>
        <end position="85"/>
    </location>
</feature>
<dbReference type="Proteomes" id="UP000655287">
    <property type="component" value="Unassembled WGS sequence"/>
</dbReference>
<accession>A0A919R4J1</accession>
<keyword evidence="3" id="KW-1185">Reference proteome</keyword>
<reference evidence="2" key="1">
    <citation type="submission" date="2021-01" db="EMBL/GenBank/DDBJ databases">
        <title>Whole genome shotgun sequence of Sphaerisporangium rufum NBRC 109079.</title>
        <authorList>
            <person name="Komaki H."/>
            <person name="Tamura T."/>
        </authorList>
    </citation>
    <scope>NUCLEOTIDE SEQUENCE</scope>
    <source>
        <strain evidence="2">NBRC 109079</strain>
    </source>
</reference>
<evidence type="ECO:0000313" key="3">
    <source>
        <dbReference type="Proteomes" id="UP000655287"/>
    </source>
</evidence>
<sequence>MAKLPVTAPCRAKVAATATRARRTVRASISAKIPTSPDIAGARGGSGARQRLGPAQRARSHMEVDSGTRIRTGCHRNTAETGRDE</sequence>
<proteinExistence type="predicted"/>
<dbReference type="AlphaFoldDB" id="A0A919R4J1"/>
<evidence type="ECO:0000313" key="2">
    <source>
        <dbReference type="EMBL" id="GII78968.1"/>
    </source>
</evidence>
<name>A0A919R4J1_9ACTN</name>
<protein>
    <submittedName>
        <fullName evidence="2">Uncharacterized protein</fullName>
    </submittedName>
</protein>